<accession>A0AAV7QU75</accession>
<evidence type="ECO:0000313" key="3">
    <source>
        <dbReference type="Proteomes" id="UP001066276"/>
    </source>
</evidence>
<evidence type="ECO:0000313" key="2">
    <source>
        <dbReference type="EMBL" id="KAJ1141928.1"/>
    </source>
</evidence>
<reference evidence="2" key="1">
    <citation type="journal article" date="2022" name="bioRxiv">
        <title>Sequencing and chromosome-scale assembly of the giantPleurodeles waltlgenome.</title>
        <authorList>
            <person name="Brown T."/>
            <person name="Elewa A."/>
            <person name="Iarovenko S."/>
            <person name="Subramanian E."/>
            <person name="Araus A.J."/>
            <person name="Petzold A."/>
            <person name="Susuki M."/>
            <person name="Suzuki K.-i.T."/>
            <person name="Hayashi T."/>
            <person name="Toyoda A."/>
            <person name="Oliveira C."/>
            <person name="Osipova E."/>
            <person name="Leigh N.D."/>
            <person name="Simon A."/>
            <person name="Yun M.H."/>
        </authorList>
    </citation>
    <scope>NUCLEOTIDE SEQUENCE</scope>
    <source>
        <strain evidence="2">20211129_DDA</strain>
        <tissue evidence="2">Liver</tissue>
    </source>
</reference>
<feature type="region of interest" description="Disordered" evidence="1">
    <location>
        <begin position="59"/>
        <end position="98"/>
    </location>
</feature>
<evidence type="ECO:0008006" key="4">
    <source>
        <dbReference type="Google" id="ProtNLM"/>
    </source>
</evidence>
<dbReference type="Proteomes" id="UP001066276">
    <property type="component" value="Chromosome 6"/>
</dbReference>
<sequence length="98" mass="10574">MVMYAGGDGQRPSKKGTWRAVAKDVRTLGVYGRWSTHCRKQWEDLRCWARKTAEAQLDGLPMRNGCPSNPNPPDGPHTGGGLPGARWALGGITAATRG</sequence>
<name>A0AAV7QU75_PLEWA</name>
<comment type="caution">
    <text evidence="2">The sequence shown here is derived from an EMBL/GenBank/DDBJ whole genome shotgun (WGS) entry which is preliminary data.</text>
</comment>
<proteinExistence type="predicted"/>
<protein>
    <recommendedName>
        <fullName evidence="4">Myb-like domain-containing protein</fullName>
    </recommendedName>
</protein>
<keyword evidence="3" id="KW-1185">Reference proteome</keyword>
<dbReference type="EMBL" id="JANPWB010000010">
    <property type="protein sequence ID" value="KAJ1141928.1"/>
    <property type="molecule type" value="Genomic_DNA"/>
</dbReference>
<gene>
    <name evidence="2" type="ORF">NDU88_008256</name>
</gene>
<evidence type="ECO:0000256" key="1">
    <source>
        <dbReference type="SAM" id="MobiDB-lite"/>
    </source>
</evidence>
<organism evidence="2 3">
    <name type="scientific">Pleurodeles waltl</name>
    <name type="common">Iberian ribbed newt</name>
    <dbReference type="NCBI Taxonomy" id="8319"/>
    <lineage>
        <taxon>Eukaryota</taxon>
        <taxon>Metazoa</taxon>
        <taxon>Chordata</taxon>
        <taxon>Craniata</taxon>
        <taxon>Vertebrata</taxon>
        <taxon>Euteleostomi</taxon>
        <taxon>Amphibia</taxon>
        <taxon>Batrachia</taxon>
        <taxon>Caudata</taxon>
        <taxon>Salamandroidea</taxon>
        <taxon>Salamandridae</taxon>
        <taxon>Pleurodelinae</taxon>
        <taxon>Pleurodeles</taxon>
    </lineage>
</organism>
<dbReference type="AlphaFoldDB" id="A0AAV7QU75"/>